<proteinExistence type="predicted"/>
<name>A0A6G7YMR5_9SPHN</name>
<dbReference type="AlphaFoldDB" id="A0A6G7YMR5"/>
<evidence type="ECO:0000313" key="1">
    <source>
        <dbReference type="EMBL" id="QIK78034.1"/>
    </source>
</evidence>
<reference evidence="1 2" key="1">
    <citation type="submission" date="2020-03" db="EMBL/GenBank/DDBJ databases">
        <title>Sphingomonas sp. nov., isolated from fish.</title>
        <authorList>
            <person name="Hyun D.-W."/>
            <person name="Bae J.-W."/>
        </authorList>
    </citation>
    <scope>NUCLEOTIDE SEQUENCE [LARGE SCALE GENOMIC DNA]</scope>
    <source>
        <strain evidence="1 2">HDW15B</strain>
    </source>
</reference>
<dbReference type="Proteomes" id="UP000503222">
    <property type="component" value="Chromosome"/>
</dbReference>
<accession>A0A6G7YMR5</accession>
<organism evidence="1 2">
    <name type="scientific">Sphingomonas piscis</name>
    <dbReference type="NCBI Taxonomy" id="2714943"/>
    <lineage>
        <taxon>Bacteria</taxon>
        <taxon>Pseudomonadati</taxon>
        <taxon>Pseudomonadota</taxon>
        <taxon>Alphaproteobacteria</taxon>
        <taxon>Sphingomonadales</taxon>
        <taxon>Sphingomonadaceae</taxon>
        <taxon>Sphingomonas</taxon>
    </lineage>
</organism>
<sequence>MDDIEADVMRTVATHVANLISQLERIGLRRGLILDGLEQGVRKMREQTNREIS</sequence>
<evidence type="ECO:0000313" key="2">
    <source>
        <dbReference type="Proteomes" id="UP000503222"/>
    </source>
</evidence>
<dbReference type="KEGG" id="spii:G7077_03020"/>
<keyword evidence="2" id="KW-1185">Reference proteome</keyword>
<protein>
    <submittedName>
        <fullName evidence="1">Uncharacterized protein</fullName>
    </submittedName>
</protein>
<dbReference type="RefSeq" id="WP_166410428.1">
    <property type="nucleotide sequence ID" value="NZ_CP049869.1"/>
</dbReference>
<dbReference type="EMBL" id="CP049869">
    <property type="protein sequence ID" value="QIK78034.1"/>
    <property type="molecule type" value="Genomic_DNA"/>
</dbReference>
<gene>
    <name evidence="1" type="ORF">G7077_03020</name>
</gene>